<dbReference type="PANTHER" id="PTHR45444:SF3">
    <property type="entry name" value="XANTHINE DEHYDROGENASE"/>
    <property type="match status" value="1"/>
</dbReference>
<dbReference type="AlphaFoldDB" id="A0A5C6CF76"/>
<evidence type="ECO:0000259" key="5">
    <source>
        <dbReference type="PROSITE" id="PS51387"/>
    </source>
</evidence>
<dbReference type="InterPro" id="IPR016208">
    <property type="entry name" value="Ald_Oxase/xanthine_DH-like"/>
</dbReference>
<dbReference type="GO" id="GO:0050138">
    <property type="term" value="F:nicotinate dehydrogenase activity"/>
    <property type="evidence" value="ECO:0007669"/>
    <property type="project" value="UniProtKB-EC"/>
</dbReference>
<evidence type="ECO:0000256" key="4">
    <source>
        <dbReference type="ARBA" id="ARBA00023004"/>
    </source>
</evidence>
<accession>A0A5C6CF76</accession>
<dbReference type="InterPro" id="IPR036318">
    <property type="entry name" value="FAD-bd_PCMH-like_sf"/>
</dbReference>
<dbReference type="EC" id="1.17.1.5" evidence="6"/>
<dbReference type="Gene3D" id="3.10.20.30">
    <property type="match status" value="1"/>
</dbReference>
<dbReference type="Pfam" id="PF00941">
    <property type="entry name" value="FAD_binding_5"/>
    <property type="match status" value="1"/>
</dbReference>
<dbReference type="Pfam" id="PF03450">
    <property type="entry name" value="CO_deh_flav_C"/>
    <property type="match status" value="1"/>
</dbReference>
<evidence type="ECO:0000256" key="1">
    <source>
        <dbReference type="ARBA" id="ARBA00022630"/>
    </source>
</evidence>
<organism evidence="6 7">
    <name type="scientific">Bythopirellula polymerisocia</name>
    <dbReference type="NCBI Taxonomy" id="2528003"/>
    <lineage>
        <taxon>Bacteria</taxon>
        <taxon>Pseudomonadati</taxon>
        <taxon>Planctomycetota</taxon>
        <taxon>Planctomycetia</taxon>
        <taxon>Pirellulales</taxon>
        <taxon>Lacipirellulaceae</taxon>
        <taxon>Bythopirellula</taxon>
    </lineage>
</organism>
<dbReference type="Proteomes" id="UP000318437">
    <property type="component" value="Unassembled WGS sequence"/>
</dbReference>
<name>A0A5C6CF76_9BACT</name>
<dbReference type="InterPro" id="IPR016166">
    <property type="entry name" value="FAD-bd_PCMH"/>
</dbReference>
<dbReference type="Gene3D" id="3.30.390.50">
    <property type="entry name" value="CO dehydrogenase flavoprotein, C-terminal domain"/>
    <property type="match status" value="1"/>
</dbReference>
<keyword evidence="7" id="KW-1185">Reference proteome</keyword>
<dbReference type="InterPro" id="IPR002346">
    <property type="entry name" value="Mopterin_DH_FAD-bd"/>
</dbReference>
<dbReference type="GO" id="GO:0051537">
    <property type="term" value="F:2 iron, 2 sulfur cluster binding"/>
    <property type="evidence" value="ECO:0007669"/>
    <property type="project" value="InterPro"/>
</dbReference>
<dbReference type="InterPro" id="IPR036683">
    <property type="entry name" value="CO_DH_flav_C_dom_sf"/>
</dbReference>
<dbReference type="InterPro" id="IPR012175">
    <property type="entry name" value="Xanth_DH_ssu_bac"/>
</dbReference>
<dbReference type="PIRSF" id="PIRSF036557">
    <property type="entry name" value="XdhA_RC"/>
    <property type="match status" value="1"/>
</dbReference>
<dbReference type="SUPFAM" id="SSF55447">
    <property type="entry name" value="CO dehydrogenase flavoprotein C-terminal domain-like"/>
    <property type="match status" value="1"/>
</dbReference>
<dbReference type="Gene3D" id="1.10.150.120">
    <property type="entry name" value="[2Fe-2S]-binding domain"/>
    <property type="match status" value="1"/>
</dbReference>
<protein>
    <submittedName>
        <fullName evidence="6">Nicotinate dehydrogenase FAD-subunit</fullName>
        <ecNumber evidence="6">1.17.1.5</ecNumber>
    </submittedName>
</protein>
<dbReference type="Pfam" id="PF01799">
    <property type="entry name" value="Fer2_2"/>
    <property type="match status" value="1"/>
</dbReference>
<dbReference type="PROSITE" id="PS51387">
    <property type="entry name" value="FAD_PCMH"/>
    <property type="match status" value="1"/>
</dbReference>
<dbReference type="InterPro" id="IPR002888">
    <property type="entry name" value="2Fe-2S-bd"/>
</dbReference>
<dbReference type="PANTHER" id="PTHR45444">
    <property type="entry name" value="XANTHINE DEHYDROGENASE"/>
    <property type="match status" value="1"/>
</dbReference>
<dbReference type="EMBL" id="SJPS01000007">
    <property type="protein sequence ID" value="TWU22655.1"/>
    <property type="molecule type" value="Genomic_DNA"/>
</dbReference>
<keyword evidence="1" id="KW-0285">Flavoprotein</keyword>
<keyword evidence="4" id="KW-0408">Iron</keyword>
<feature type="domain" description="FAD-binding PCMH-type" evidence="5">
    <location>
        <begin position="194"/>
        <end position="367"/>
    </location>
</feature>
<dbReference type="OrthoDB" id="9796880at2"/>
<dbReference type="SUPFAM" id="SSF47741">
    <property type="entry name" value="CO dehydrogenase ISP C-domain like"/>
    <property type="match status" value="1"/>
</dbReference>
<reference evidence="6 7" key="1">
    <citation type="submission" date="2019-02" db="EMBL/GenBank/DDBJ databases">
        <title>Deep-cultivation of Planctomycetes and their phenomic and genomic characterization uncovers novel biology.</title>
        <authorList>
            <person name="Wiegand S."/>
            <person name="Jogler M."/>
            <person name="Boedeker C."/>
            <person name="Pinto D."/>
            <person name="Vollmers J."/>
            <person name="Rivas-Marin E."/>
            <person name="Kohn T."/>
            <person name="Peeters S.H."/>
            <person name="Heuer A."/>
            <person name="Rast P."/>
            <person name="Oberbeckmann S."/>
            <person name="Bunk B."/>
            <person name="Jeske O."/>
            <person name="Meyerdierks A."/>
            <person name="Storesund J.E."/>
            <person name="Kallscheuer N."/>
            <person name="Luecker S."/>
            <person name="Lage O.M."/>
            <person name="Pohl T."/>
            <person name="Merkel B.J."/>
            <person name="Hornburger P."/>
            <person name="Mueller R.-W."/>
            <person name="Bruemmer F."/>
            <person name="Labrenz M."/>
            <person name="Spormann A.M."/>
            <person name="Op Den Camp H."/>
            <person name="Overmann J."/>
            <person name="Amann R."/>
            <person name="Jetten M.S.M."/>
            <person name="Mascher T."/>
            <person name="Medema M.H."/>
            <person name="Devos D.P."/>
            <person name="Kaster A.-K."/>
            <person name="Ovreas L."/>
            <person name="Rohde M."/>
            <person name="Galperin M.Y."/>
            <person name="Jogler C."/>
        </authorList>
    </citation>
    <scope>NUCLEOTIDE SEQUENCE [LARGE SCALE GENOMIC DNA]</scope>
    <source>
        <strain evidence="6 7">Pla144</strain>
    </source>
</reference>
<dbReference type="InterPro" id="IPR005107">
    <property type="entry name" value="CO_DH_flav_C"/>
</dbReference>
<dbReference type="SMART" id="SM01092">
    <property type="entry name" value="CO_deh_flav_C"/>
    <property type="match status" value="1"/>
</dbReference>
<gene>
    <name evidence="6" type="primary">ndhF</name>
    <name evidence="6" type="ORF">Pla144_41150</name>
</gene>
<keyword evidence="3" id="KW-0274">FAD</keyword>
<evidence type="ECO:0000256" key="2">
    <source>
        <dbReference type="ARBA" id="ARBA00022723"/>
    </source>
</evidence>
<sequence length="480" mass="52556">MRDYVLIYINGVRHQIRGQQARLSLSNFIRRELGQIGTKIVCSEGDCGACSVLVGRACEDGIRYQAIDSCIAFLFQLDSTHIVTVEGISKAGQTNGVQQALIDCHGSQCGFCTPGFAMAMTAMQENGCGKVVDELRAGLTGNLCRCTGYVSILEAGLTTEIAEGERMDSMYPPDTMLQDFATHADDNMALVEDNEESASRTYCPATLRSALEVLQDWPQAMIVAGATDIGVRVNKGQTLPETILDLNRVKELEQAELVAGKLVMGARVSWTSVESLSRASIPEFYRVLKVFGAPQIRNMGTVGGNVINASPIADSLPFYFVMDAELELQSSSGSRKVSINDFYQGYKKFDLRQGELLTRVTVPLPKERELLRLFKVSRRLDLDISSFTAAIRMRLDGDTITEAALAFGAVGPTVLRARNTEAYLVGRELTEATMLAAGELAVAEVTPISDVRGSEDYRLQLTRNVFVKFYLEHQPDAVLV</sequence>
<evidence type="ECO:0000313" key="6">
    <source>
        <dbReference type="EMBL" id="TWU22655.1"/>
    </source>
</evidence>
<keyword evidence="6" id="KW-0560">Oxidoreductase</keyword>
<dbReference type="GO" id="GO:0005506">
    <property type="term" value="F:iron ion binding"/>
    <property type="evidence" value="ECO:0007669"/>
    <property type="project" value="InterPro"/>
</dbReference>
<dbReference type="InterPro" id="IPR036884">
    <property type="entry name" value="2Fe-2S-bd_dom_sf"/>
</dbReference>
<keyword evidence="2" id="KW-0479">Metal-binding</keyword>
<comment type="caution">
    <text evidence="6">The sequence shown here is derived from an EMBL/GenBank/DDBJ whole genome shotgun (WGS) entry which is preliminary data.</text>
</comment>
<proteinExistence type="predicted"/>
<dbReference type="InterPro" id="IPR006058">
    <property type="entry name" value="2Fe2S_fd_BS"/>
</dbReference>
<dbReference type="GO" id="GO:0071949">
    <property type="term" value="F:FAD binding"/>
    <property type="evidence" value="ECO:0007669"/>
    <property type="project" value="InterPro"/>
</dbReference>
<dbReference type="SUPFAM" id="SSF56176">
    <property type="entry name" value="FAD-binding/transporter-associated domain-like"/>
    <property type="match status" value="1"/>
</dbReference>
<dbReference type="Gene3D" id="3.30.465.10">
    <property type="match status" value="1"/>
</dbReference>
<dbReference type="InterPro" id="IPR036010">
    <property type="entry name" value="2Fe-2S_ferredoxin-like_sf"/>
</dbReference>
<dbReference type="RefSeq" id="WP_146452416.1">
    <property type="nucleotide sequence ID" value="NZ_SJPS01000007.1"/>
</dbReference>
<dbReference type="InterPro" id="IPR012675">
    <property type="entry name" value="Beta-grasp_dom_sf"/>
</dbReference>
<evidence type="ECO:0000313" key="7">
    <source>
        <dbReference type="Proteomes" id="UP000318437"/>
    </source>
</evidence>
<evidence type="ECO:0000256" key="3">
    <source>
        <dbReference type="ARBA" id="ARBA00022827"/>
    </source>
</evidence>
<dbReference type="Gene3D" id="3.30.43.10">
    <property type="entry name" value="Uridine Diphospho-n-acetylenolpyruvylglucosamine Reductase, domain 2"/>
    <property type="match status" value="1"/>
</dbReference>
<dbReference type="PROSITE" id="PS00197">
    <property type="entry name" value="2FE2S_FER_1"/>
    <property type="match status" value="1"/>
</dbReference>
<dbReference type="SUPFAM" id="SSF54292">
    <property type="entry name" value="2Fe-2S ferredoxin-like"/>
    <property type="match status" value="1"/>
</dbReference>
<dbReference type="InterPro" id="IPR016169">
    <property type="entry name" value="FAD-bd_PCMH_sub2"/>
</dbReference>
<dbReference type="InterPro" id="IPR016167">
    <property type="entry name" value="FAD-bd_PCMH_sub1"/>
</dbReference>